<keyword evidence="2" id="KW-1185">Reference proteome</keyword>
<organism evidence="1 2">
    <name type="scientific">Klebsiella phage Emom</name>
    <dbReference type="NCBI Taxonomy" id="3018529"/>
    <lineage>
        <taxon>Viruses</taxon>
        <taxon>Duplodnaviria</taxon>
        <taxon>Heunggongvirae</taxon>
        <taxon>Uroviricota</taxon>
        <taxon>Caudoviricetes</taxon>
        <taxon>Autographivirales</taxon>
        <taxon>Autotranscriptaviridae</taxon>
        <taxon>Studiervirinae</taxon>
        <taxon>Przondovirus</taxon>
        <taxon>Przondovirus emom</taxon>
    </lineage>
</organism>
<evidence type="ECO:0000313" key="2">
    <source>
        <dbReference type="Proteomes" id="UP001219231"/>
    </source>
</evidence>
<protein>
    <submittedName>
        <fullName evidence="1">Uncharacterized protein</fullName>
    </submittedName>
</protein>
<gene>
    <name evidence="1" type="ORF">FWCWJBXL_0053</name>
</gene>
<sequence length="31" mass="3494">MYISQFKLLVIPPRYPLSSPKVTIGHPKPSV</sequence>
<dbReference type="Proteomes" id="UP001219231">
    <property type="component" value="Segment"/>
</dbReference>
<dbReference type="EMBL" id="OQ579030">
    <property type="protein sequence ID" value="WEU80546.1"/>
    <property type="molecule type" value="Genomic_DNA"/>
</dbReference>
<name>A0AAF0D882_9CAUD</name>
<proteinExistence type="predicted"/>
<reference evidence="1 2" key="1">
    <citation type="submission" date="2023-03" db="EMBL/GenBank/DDBJ databases">
        <title>A hybrid and poly-polish workflow for the complete and accurate assembly of phage genomes: a case study of ten przondoviruses.</title>
        <authorList>
            <person name="Elek C.K.A."/>
            <person name="Adriaenssens E.M."/>
        </authorList>
    </citation>
    <scope>NUCLEOTIDE SEQUENCE [LARGE SCALE GENOMIC DNA]</scope>
</reference>
<accession>A0AAF0D882</accession>
<evidence type="ECO:0000313" key="1">
    <source>
        <dbReference type="EMBL" id="WEU80546.1"/>
    </source>
</evidence>